<dbReference type="PANTHER" id="PTHR43377">
    <property type="entry name" value="BILIVERDIN REDUCTASE A"/>
    <property type="match status" value="1"/>
</dbReference>
<feature type="domain" description="GFO/IDH/MocA-like oxidoreductase" evidence="2">
    <location>
        <begin position="166"/>
        <end position="251"/>
    </location>
</feature>
<organism evidence="3 4">
    <name type="scientific">Capsulimonas corticalis</name>
    <dbReference type="NCBI Taxonomy" id="2219043"/>
    <lineage>
        <taxon>Bacteria</taxon>
        <taxon>Bacillati</taxon>
        <taxon>Armatimonadota</taxon>
        <taxon>Armatimonadia</taxon>
        <taxon>Capsulimonadales</taxon>
        <taxon>Capsulimonadaceae</taxon>
        <taxon>Capsulimonas</taxon>
    </lineage>
</organism>
<dbReference type="InterPro" id="IPR000683">
    <property type="entry name" value="Gfo/Idh/MocA-like_OxRdtase_N"/>
</dbReference>
<evidence type="ECO:0000313" key="3">
    <source>
        <dbReference type="EMBL" id="BDI32324.1"/>
    </source>
</evidence>
<dbReference type="InterPro" id="IPR055170">
    <property type="entry name" value="GFO_IDH_MocA-like_dom"/>
</dbReference>
<dbReference type="PANTHER" id="PTHR43377:SF1">
    <property type="entry name" value="BILIVERDIN REDUCTASE A"/>
    <property type="match status" value="1"/>
</dbReference>
<dbReference type="InterPro" id="IPR036291">
    <property type="entry name" value="NAD(P)-bd_dom_sf"/>
</dbReference>
<name>A0A402CXE8_9BACT</name>
<dbReference type="InterPro" id="IPR051450">
    <property type="entry name" value="Gfo/Idh/MocA_Oxidoreductases"/>
</dbReference>
<dbReference type="Pfam" id="PF01408">
    <property type="entry name" value="GFO_IDH_MocA"/>
    <property type="match status" value="1"/>
</dbReference>
<dbReference type="Proteomes" id="UP000287394">
    <property type="component" value="Chromosome"/>
</dbReference>
<dbReference type="Gene3D" id="3.30.360.10">
    <property type="entry name" value="Dihydrodipicolinate Reductase, domain 2"/>
    <property type="match status" value="1"/>
</dbReference>
<dbReference type="KEGG" id="ccot:CCAX7_43750"/>
<dbReference type="Gene3D" id="3.40.50.720">
    <property type="entry name" value="NAD(P)-binding Rossmann-like Domain"/>
    <property type="match status" value="1"/>
</dbReference>
<feature type="domain" description="Gfo/Idh/MocA-like oxidoreductase N-terminal" evidence="1">
    <location>
        <begin position="4"/>
        <end position="123"/>
    </location>
</feature>
<dbReference type="GO" id="GO:0000166">
    <property type="term" value="F:nucleotide binding"/>
    <property type="evidence" value="ECO:0007669"/>
    <property type="project" value="InterPro"/>
</dbReference>
<proteinExistence type="predicted"/>
<dbReference type="EMBL" id="AP025739">
    <property type="protein sequence ID" value="BDI32324.1"/>
    <property type="molecule type" value="Genomic_DNA"/>
</dbReference>
<keyword evidence="4" id="KW-1185">Reference proteome</keyword>
<dbReference type="Pfam" id="PF22725">
    <property type="entry name" value="GFO_IDH_MocA_C3"/>
    <property type="match status" value="1"/>
</dbReference>
<evidence type="ECO:0000259" key="1">
    <source>
        <dbReference type="Pfam" id="PF01408"/>
    </source>
</evidence>
<accession>A0A402CXE8</accession>
<dbReference type="SUPFAM" id="SSF51735">
    <property type="entry name" value="NAD(P)-binding Rossmann-fold domains"/>
    <property type="match status" value="1"/>
</dbReference>
<dbReference type="AlphaFoldDB" id="A0A402CXE8"/>
<evidence type="ECO:0000313" key="4">
    <source>
        <dbReference type="Proteomes" id="UP000287394"/>
    </source>
</evidence>
<sequence length="337" mass="36216">MAMKALLVGAGGMGRAWGRNLVENEDVELVGWVDINAAAAAEAAEQLRLSSAFTGDDLSKAIAEVKPDFVVDVTIPEAHRDVTVTALKAGAPVLGEKPMAASMEQAREMVAASEASGKLYMVSQSRRYDARLHAYRQLIADRIGGSLGILNSDFYIGAHFGGFRDEMPSPLVLDMAIHTFDAARYLSGADPIAVYCEEFNPSWSWYKGDASATAIFEMTGGLRYTYRGSWCSEGAGTSWEGDWRAVGPHGTAVWDGEHAPSADVVLEAAGFHSKTEKVSSEIAPDYIGGIAGSLRDFIHALKTGETPMGECHDNIKSLQMVFGAMESARTGQRVRLD</sequence>
<reference evidence="3 4" key="1">
    <citation type="journal article" date="2019" name="Int. J. Syst. Evol. Microbiol.">
        <title>Capsulimonas corticalis gen. nov., sp. nov., an aerobic capsulated bacterium, of a novel bacterial order, Capsulimonadales ord. nov., of the class Armatimonadia of the phylum Armatimonadetes.</title>
        <authorList>
            <person name="Li J."/>
            <person name="Kudo C."/>
            <person name="Tonouchi A."/>
        </authorList>
    </citation>
    <scope>NUCLEOTIDE SEQUENCE [LARGE SCALE GENOMIC DNA]</scope>
    <source>
        <strain evidence="3 4">AX-7</strain>
    </source>
</reference>
<protein>
    <submittedName>
        <fullName evidence="3">Oxidoreductase</fullName>
    </submittedName>
</protein>
<dbReference type="SUPFAM" id="SSF55347">
    <property type="entry name" value="Glyceraldehyde-3-phosphate dehydrogenase-like, C-terminal domain"/>
    <property type="match status" value="1"/>
</dbReference>
<evidence type="ECO:0000259" key="2">
    <source>
        <dbReference type="Pfam" id="PF22725"/>
    </source>
</evidence>
<gene>
    <name evidence="3" type="ORF">CCAX7_43750</name>
</gene>